<name>A0A369BA40_9FIRM</name>
<proteinExistence type="predicted"/>
<dbReference type="Proteomes" id="UP000253034">
    <property type="component" value="Unassembled WGS sequence"/>
</dbReference>
<sequence>MFSIKSLLEIICRVTAISASRLAENYLHKDPAVIVRWKTGRVIPGMEDLSAVAKVASKKSMESQKIQMRKEIENLASASDLAPELKAVILCKADFEEFLLEALSTSVMRRPKPSPCKHDDQNASEIIEAMECIRGRLSYLQEHSFYSTESMQIDLKQVESFTKAVCKLPVKAGLMDGLQKPQKESKLSCGHMQSFYDDIRDICGQYDSLIEFLGAAAQAAASRQDILSCYIEFIRLNTEIIGICTNIACLNGLLALNDTVKLNKFSVLPFKSIPCPSTEEILSVPGAALSCLSACMTQYDKAVLGKANLLERLKAIDS</sequence>
<accession>A0A369BA40</accession>
<dbReference type="AlphaFoldDB" id="A0A369BA40"/>
<keyword evidence="2" id="KW-1185">Reference proteome</keyword>
<comment type="caution">
    <text evidence="1">The sequence shown here is derived from an EMBL/GenBank/DDBJ whole genome shotgun (WGS) entry which is preliminary data.</text>
</comment>
<organism evidence="1 2">
    <name type="scientific">Anaerobacterium chartisolvens</name>
    <dbReference type="NCBI Taxonomy" id="1297424"/>
    <lineage>
        <taxon>Bacteria</taxon>
        <taxon>Bacillati</taxon>
        <taxon>Bacillota</taxon>
        <taxon>Clostridia</taxon>
        <taxon>Eubacteriales</taxon>
        <taxon>Oscillospiraceae</taxon>
        <taxon>Anaerobacterium</taxon>
    </lineage>
</organism>
<gene>
    <name evidence="1" type="ORF">DFR58_105154</name>
</gene>
<reference evidence="1 2" key="1">
    <citation type="submission" date="2018-07" db="EMBL/GenBank/DDBJ databases">
        <title>Genomic Encyclopedia of Type Strains, Phase IV (KMG-IV): sequencing the most valuable type-strain genomes for metagenomic binning, comparative biology and taxonomic classification.</title>
        <authorList>
            <person name="Goeker M."/>
        </authorList>
    </citation>
    <scope>NUCLEOTIDE SEQUENCE [LARGE SCALE GENOMIC DNA]</scope>
    <source>
        <strain evidence="1 2">DSM 27016</strain>
    </source>
</reference>
<dbReference type="EMBL" id="QPJT01000005">
    <property type="protein sequence ID" value="RCX18390.1"/>
    <property type="molecule type" value="Genomic_DNA"/>
</dbReference>
<evidence type="ECO:0000313" key="1">
    <source>
        <dbReference type="EMBL" id="RCX18390.1"/>
    </source>
</evidence>
<protein>
    <submittedName>
        <fullName evidence="1">Uncharacterized protein</fullName>
    </submittedName>
</protein>
<evidence type="ECO:0000313" key="2">
    <source>
        <dbReference type="Proteomes" id="UP000253034"/>
    </source>
</evidence>